<keyword evidence="2" id="KW-0808">Transferase</keyword>
<evidence type="ECO:0000259" key="1">
    <source>
        <dbReference type="PROSITE" id="PS51186"/>
    </source>
</evidence>
<dbReference type="KEGG" id="bpt:Bpet2709"/>
<dbReference type="InterPro" id="IPR000182">
    <property type="entry name" value="GNAT_dom"/>
</dbReference>
<dbReference type="Pfam" id="PF13673">
    <property type="entry name" value="Acetyltransf_10"/>
    <property type="match status" value="1"/>
</dbReference>
<dbReference type="Proteomes" id="UP000001225">
    <property type="component" value="Chromosome"/>
</dbReference>
<accession>A9IQF5</accession>
<dbReference type="InterPro" id="IPR039143">
    <property type="entry name" value="GNPNAT1-like"/>
</dbReference>
<organism evidence="2 3">
    <name type="scientific">Bordetella petrii (strain ATCC BAA-461 / DSM 12804 / CCUG 43448 / CIP 107267 / Se-1111R)</name>
    <dbReference type="NCBI Taxonomy" id="340100"/>
    <lineage>
        <taxon>Bacteria</taxon>
        <taxon>Pseudomonadati</taxon>
        <taxon>Pseudomonadota</taxon>
        <taxon>Betaproteobacteria</taxon>
        <taxon>Burkholderiales</taxon>
        <taxon>Alcaligenaceae</taxon>
        <taxon>Bordetella</taxon>
    </lineage>
</organism>
<dbReference type="EC" id="2.3.1.-" evidence="2"/>
<evidence type="ECO:0000313" key="3">
    <source>
        <dbReference type="Proteomes" id="UP000001225"/>
    </source>
</evidence>
<feature type="domain" description="N-acetyltransferase" evidence="1">
    <location>
        <begin position="7"/>
        <end position="145"/>
    </location>
</feature>
<dbReference type="InterPro" id="IPR016181">
    <property type="entry name" value="Acyl_CoA_acyltransferase"/>
</dbReference>
<dbReference type="STRING" id="94624.Bpet2709"/>
<dbReference type="AlphaFoldDB" id="A9IQF5"/>
<dbReference type="GO" id="GO:0004343">
    <property type="term" value="F:glucosamine 6-phosphate N-acetyltransferase activity"/>
    <property type="evidence" value="ECO:0007669"/>
    <property type="project" value="TreeGrafter"/>
</dbReference>
<dbReference type="PANTHER" id="PTHR13355">
    <property type="entry name" value="GLUCOSAMINE 6-PHOSPHATE N-ACETYLTRANSFERASE"/>
    <property type="match status" value="1"/>
</dbReference>
<dbReference type="PANTHER" id="PTHR13355:SF11">
    <property type="entry name" value="GLUCOSAMINE 6-PHOSPHATE N-ACETYLTRANSFERASE"/>
    <property type="match status" value="1"/>
</dbReference>
<dbReference type="Gene3D" id="3.40.630.30">
    <property type="match status" value="1"/>
</dbReference>
<keyword evidence="3" id="KW-1185">Reference proteome</keyword>
<dbReference type="EMBL" id="AM902716">
    <property type="protein sequence ID" value="CAP43051.1"/>
    <property type="molecule type" value="Genomic_DNA"/>
</dbReference>
<gene>
    <name evidence="2" type="ordered locus">Bpet2709</name>
</gene>
<sequence>MPTPPAIRIVLGTWERLRDDAYSVRHEVFVLEQAVPPEIELDDDDPVAVHAVAYGDDGTPIATGRLLPDGHIGRMAVRKAARGSGVGGQVLDALIAQGHGDGHRLLLLHAQTHARGFYEAHGFAAQGEPFVEAGIEHIAMTRELEH</sequence>
<dbReference type="PROSITE" id="PS51186">
    <property type="entry name" value="GNAT"/>
    <property type="match status" value="1"/>
</dbReference>
<dbReference type="CDD" id="cd04301">
    <property type="entry name" value="NAT_SF"/>
    <property type="match status" value="1"/>
</dbReference>
<name>A9IQF5_BORPD</name>
<dbReference type="eggNOG" id="COG2153">
    <property type="taxonomic scope" value="Bacteria"/>
</dbReference>
<evidence type="ECO:0000313" key="2">
    <source>
        <dbReference type="EMBL" id="CAP43051.1"/>
    </source>
</evidence>
<reference evidence="2 3" key="1">
    <citation type="journal article" date="2008" name="BMC Genomics">
        <title>The missing link: Bordetella petrii is endowed with both the metabolic versatility of environmental bacteria and virulence traits of pathogenic Bordetellae.</title>
        <authorList>
            <person name="Gross R."/>
            <person name="Guzman C.A."/>
            <person name="Sebaihia M."/>
            <person name="Martins Dos Santos V.A."/>
            <person name="Pieper D.H."/>
            <person name="Koebnik R."/>
            <person name="Lechner M."/>
            <person name="Bartels D."/>
            <person name="Buhrmester J."/>
            <person name="Choudhuri J.V."/>
            <person name="Ebensen T."/>
            <person name="Gaigalat L."/>
            <person name="Herrmann S."/>
            <person name="Khachane A.N."/>
            <person name="Larisch C."/>
            <person name="Link S."/>
            <person name="Linke B."/>
            <person name="Meyer F."/>
            <person name="Mormann S."/>
            <person name="Nakunst D."/>
            <person name="Rueckert C."/>
            <person name="Schneiker-Bekel S."/>
            <person name="Schulze K."/>
            <person name="Vorhoelter F.J."/>
            <person name="Yevsa T."/>
            <person name="Engle J.T."/>
            <person name="Goldman W.E."/>
            <person name="Puehler A."/>
            <person name="Goebel U.B."/>
            <person name="Goesmann A."/>
            <person name="Bloecker H."/>
            <person name="Kaiser O."/>
            <person name="Martinez-Arias R."/>
        </authorList>
    </citation>
    <scope>NUCLEOTIDE SEQUENCE [LARGE SCALE GENOMIC DNA]</scope>
    <source>
        <strain evidence="3">ATCC BAA-461 / DSM 12804 / CCUG 43448 / CIP 107267 / Se-1111R</strain>
    </source>
</reference>
<proteinExistence type="predicted"/>
<dbReference type="SUPFAM" id="SSF55729">
    <property type="entry name" value="Acyl-CoA N-acyltransferases (Nat)"/>
    <property type="match status" value="1"/>
</dbReference>
<keyword evidence="2" id="KW-0012">Acyltransferase</keyword>
<protein>
    <submittedName>
        <fullName evidence="2">Probable acetyltransferase</fullName>
        <ecNumber evidence="2">2.3.1.-</ecNumber>
    </submittedName>
</protein>